<dbReference type="InterPro" id="IPR027417">
    <property type="entry name" value="P-loop_NTPase"/>
</dbReference>
<dbReference type="RefSeq" id="WP_146889831.1">
    <property type="nucleotide sequence ID" value="NZ_BJXB01000033.1"/>
</dbReference>
<evidence type="ECO:0000259" key="9">
    <source>
        <dbReference type="PROSITE" id="PS50929"/>
    </source>
</evidence>
<dbReference type="OrthoDB" id="9769895at2"/>
<evidence type="ECO:0000256" key="2">
    <source>
        <dbReference type="ARBA" id="ARBA00022692"/>
    </source>
</evidence>
<dbReference type="Gene3D" id="1.20.1560.10">
    <property type="entry name" value="ABC transporter type 1, transmembrane domain"/>
    <property type="match status" value="1"/>
</dbReference>
<feature type="transmembrane region" description="Helical" evidence="7">
    <location>
        <begin position="67"/>
        <end position="91"/>
    </location>
</feature>
<accession>A0A511N9A4</accession>
<name>A0A511N9A4_DEIC1</name>
<feature type="transmembrane region" description="Helical" evidence="7">
    <location>
        <begin position="255"/>
        <end position="276"/>
    </location>
</feature>
<dbReference type="AlphaFoldDB" id="A0A511N9A4"/>
<dbReference type="InterPro" id="IPR003593">
    <property type="entry name" value="AAA+_ATPase"/>
</dbReference>
<dbReference type="InterPro" id="IPR011527">
    <property type="entry name" value="ABC1_TM_dom"/>
</dbReference>
<dbReference type="Pfam" id="PF00664">
    <property type="entry name" value="ABC_membrane"/>
    <property type="match status" value="1"/>
</dbReference>
<dbReference type="InterPro" id="IPR017871">
    <property type="entry name" value="ABC_transporter-like_CS"/>
</dbReference>
<dbReference type="GO" id="GO:0016887">
    <property type="term" value="F:ATP hydrolysis activity"/>
    <property type="evidence" value="ECO:0007669"/>
    <property type="project" value="InterPro"/>
</dbReference>
<reference evidence="10 11" key="1">
    <citation type="submission" date="2019-07" db="EMBL/GenBank/DDBJ databases">
        <title>Whole genome shotgun sequence of Deinococcus cellulosilyticus NBRC 106333.</title>
        <authorList>
            <person name="Hosoyama A."/>
            <person name="Uohara A."/>
            <person name="Ohji S."/>
            <person name="Ichikawa N."/>
        </authorList>
    </citation>
    <scope>NUCLEOTIDE SEQUENCE [LARGE SCALE GENOMIC DNA]</scope>
    <source>
        <strain evidence="10 11">NBRC 106333</strain>
    </source>
</reference>
<feature type="transmembrane region" description="Helical" evidence="7">
    <location>
        <begin position="140"/>
        <end position="164"/>
    </location>
</feature>
<dbReference type="CDD" id="cd03228">
    <property type="entry name" value="ABCC_MRP_Like"/>
    <property type="match status" value="1"/>
</dbReference>
<dbReference type="GO" id="GO:0140359">
    <property type="term" value="F:ABC-type transporter activity"/>
    <property type="evidence" value="ECO:0007669"/>
    <property type="project" value="InterPro"/>
</dbReference>
<keyword evidence="2 7" id="KW-0812">Transmembrane</keyword>
<keyword evidence="6 7" id="KW-0472">Membrane</keyword>
<proteinExistence type="predicted"/>
<protein>
    <submittedName>
        <fullName evidence="10">ABC transporter permease</fullName>
    </submittedName>
</protein>
<dbReference type="EMBL" id="BJXB01000033">
    <property type="protein sequence ID" value="GEM49380.1"/>
    <property type="molecule type" value="Genomic_DNA"/>
</dbReference>
<evidence type="ECO:0000256" key="6">
    <source>
        <dbReference type="ARBA" id="ARBA00023136"/>
    </source>
</evidence>
<evidence type="ECO:0000256" key="7">
    <source>
        <dbReference type="SAM" id="Phobius"/>
    </source>
</evidence>
<feature type="transmembrane region" description="Helical" evidence="7">
    <location>
        <begin position="25"/>
        <end position="47"/>
    </location>
</feature>
<dbReference type="GO" id="GO:0034040">
    <property type="term" value="F:ATPase-coupled lipid transmembrane transporter activity"/>
    <property type="evidence" value="ECO:0007669"/>
    <property type="project" value="TreeGrafter"/>
</dbReference>
<dbReference type="PROSITE" id="PS50929">
    <property type="entry name" value="ABC_TM1F"/>
    <property type="match status" value="1"/>
</dbReference>
<organism evidence="10 11">
    <name type="scientific">Deinococcus cellulosilyticus (strain DSM 18568 / NBRC 106333 / KACC 11606 / 5516J-15)</name>
    <dbReference type="NCBI Taxonomy" id="1223518"/>
    <lineage>
        <taxon>Bacteria</taxon>
        <taxon>Thermotogati</taxon>
        <taxon>Deinococcota</taxon>
        <taxon>Deinococci</taxon>
        <taxon>Deinococcales</taxon>
        <taxon>Deinococcaceae</taxon>
        <taxon>Deinococcus</taxon>
    </lineage>
</organism>
<feature type="domain" description="ABC transporter" evidence="8">
    <location>
        <begin position="347"/>
        <end position="586"/>
    </location>
</feature>
<evidence type="ECO:0000256" key="5">
    <source>
        <dbReference type="ARBA" id="ARBA00022989"/>
    </source>
</evidence>
<dbReference type="PANTHER" id="PTHR24221">
    <property type="entry name" value="ATP-BINDING CASSETTE SUB-FAMILY B"/>
    <property type="match status" value="1"/>
</dbReference>
<dbReference type="GO" id="GO:0005886">
    <property type="term" value="C:plasma membrane"/>
    <property type="evidence" value="ECO:0007669"/>
    <property type="project" value="UniProtKB-SubCell"/>
</dbReference>
<feature type="domain" description="ABC transmembrane type-1" evidence="9">
    <location>
        <begin position="28"/>
        <end position="315"/>
    </location>
</feature>
<dbReference type="Pfam" id="PF00005">
    <property type="entry name" value="ABC_tran"/>
    <property type="match status" value="1"/>
</dbReference>
<dbReference type="GO" id="GO:0005524">
    <property type="term" value="F:ATP binding"/>
    <property type="evidence" value="ECO:0007669"/>
    <property type="project" value="UniProtKB-KW"/>
</dbReference>
<keyword evidence="3" id="KW-0547">Nucleotide-binding</keyword>
<evidence type="ECO:0000256" key="4">
    <source>
        <dbReference type="ARBA" id="ARBA00022840"/>
    </source>
</evidence>
<dbReference type="PROSITE" id="PS50893">
    <property type="entry name" value="ABC_TRANSPORTER_2"/>
    <property type="match status" value="1"/>
</dbReference>
<dbReference type="SUPFAM" id="SSF52540">
    <property type="entry name" value="P-loop containing nucleoside triphosphate hydrolases"/>
    <property type="match status" value="1"/>
</dbReference>
<comment type="subcellular location">
    <subcellularLocation>
        <location evidence="1">Cell membrane</location>
        <topology evidence="1">Multi-pass membrane protein</topology>
    </subcellularLocation>
</comment>
<sequence length="605" mass="65148">MGPETARRLGDLSVALAVVWQANPIWMLLLALGTLALALTPAAGLWVNKLLLDALAGGVQGASTPSLVFLLFLQAGVLALGGLLSTLNTALQELLGARVQERLSLRLFAHAAQLPLVAFESPQVQDGLRNAHQEVSGRAVMVWANLLSVLQAVVALAALGGLMLQLGPSLLPLVLLAALPSVLVQRVYAAQGLQMALEHTPLLRLQAYLGALLTTERYAKEVRSFGLERHLGERWQDTHRQHRQAQAGLTTRRSLWSGFALVLSALLMGLAGWGVVERTLQGQLTLGDVGMFLLGASQVQGRLTSLLGGVVSMVQGLTHLRLLFGFLEQPLPEQQGLHEWTEDIVEIEFCNVSYIYPGTGDAGIRNMSFRISRGESLALVGRNGAGKSTLVKLLLGLYQPTSGVIRLNGKDATLYSATSISQRLSTLFQDHAAYHLTVRDNVMLGDVQRPAQPGEIHNALRRARADFVASLPQGIEQQLGAAFAGGVQLSGGQWQRLALGRMLYRSADVLVLDEPGAALDPEAEQQLLNALYTESSDQILVLVSHRLATVRQATLILRLEKGQLAEAGSHEQLMAAGNEYARLFRLQAAGYSSVPAGTEQRVQQV</sequence>
<dbReference type="InterPro" id="IPR036640">
    <property type="entry name" value="ABC1_TM_sf"/>
</dbReference>
<evidence type="ECO:0000256" key="1">
    <source>
        <dbReference type="ARBA" id="ARBA00004651"/>
    </source>
</evidence>
<dbReference type="InterPro" id="IPR039421">
    <property type="entry name" value="Type_1_exporter"/>
</dbReference>
<dbReference type="SMART" id="SM00382">
    <property type="entry name" value="AAA"/>
    <property type="match status" value="1"/>
</dbReference>
<evidence type="ECO:0000256" key="3">
    <source>
        <dbReference type="ARBA" id="ARBA00022741"/>
    </source>
</evidence>
<evidence type="ECO:0000313" key="10">
    <source>
        <dbReference type="EMBL" id="GEM49380.1"/>
    </source>
</evidence>
<gene>
    <name evidence="10" type="ORF">DC3_50150</name>
</gene>
<dbReference type="PROSITE" id="PS00211">
    <property type="entry name" value="ABC_TRANSPORTER_1"/>
    <property type="match status" value="1"/>
</dbReference>
<feature type="transmembrane region" description="Helical" evidence="7">
    <location>
        <begin position="170"/>
        <end position="189"/>
    </location>
</feature>
<dbReference type="Proteomes" id="UP000321306">
    <property type="component" value="Unassembled WGS sequence"/>
</dbReference>
<evidence type="ECO:0000259" key="8">
    <source>
        <dbReference type="PROSITE" id="PS50893"/>
    </source>
</evidence>
<comment type="caution">
    <text evidence="10">The sequence shown here is derived from an EMBL/GenBank/DDBJ whole genome shotgun (WGS) entry which is preliminary data.</text>
</comment>
<dbReference type="Gene3D" id="3.40.50.300">
    <property type="entry name" value="P-loop containing nucleotide triphosphate hydrolases"/>
    <property type="match status" value="1"/>
</dbReference>
<dbReference type="InterPro" id="IPR003439">
    <property type="entry name" value="ABC_transporter-like_ATP-bd"/>
</dbReference>
<keyword evidence="4" id="KW-0067">ATP-binding</keyword>
<dbReference type="SUPFAM" id="SSF90123">
    <property type="entry name" value="ABC transporter transmembrane region"/>
    <property type="match status" value="1"/>
</dbReference>
<keyword evidence="11" id="KW-1185">Reference proteome</keyword>
<evidence type="ECO:0000313" key="11">
    <source>
        <dbReference type="Proteomes" id="UP000321306"/>
    </source>
</evidence>
<keyword evidence="5 7" id="KW-1133">Transmembrane helix</keyword>
<dbReference type="PANTHER" id="PTHR24221:SF646">
    <property type="entry name" value="HAEMOLYSIN SECRETION ATP-BINDING PROTEIN"/>
    <property type="match status" value="1"/>
</dbReference>